<protein>
    <submittedName>
        <fullName evidence="1">Uncharacterized protein</fullName>
    </submittedName>
</protein>
<gene>
    <name evidence="1" type="ORF">BV22DRAFT_82732</name>
</gene>
<accession>A0ACB8BZX5</accession>
<evidence type="ECO:0000313" key="1">
    <source>
        <dbReference type="EMBL" id="KAH7930223.1"/>
    </source>
</evidence>
<keyword evidence="2" id="KW-1185">Reference proteome</keyword>
<dbReference type="Proteomes" id="UP000790709">
    <property type="component" value="Unassembled WGS sequence"/>
</dbReference>
<proteinExistence type="predicted"/>
<sequence length="79" mass="8804">MWGCDRCIPVESKVRNAVNSLEFYTAEGSMYLSFYRDSKCKTGALATYPRDGEYYSAHTNSAIKHAAAFRVCHGDLVTA</sequence>
<dbReference type="EMBL" id="MU266334">
    <property type="protein sequence ID" value="KAH7930223.1"/>
    <property type="molecule type" value="Genomic_DNA"/>
</dbReference>
<name>A0ACB8BZX5_9AGAM</name>
<comment type="caution">
    <text evidence="1">The sequence shown here is derived from an EMBL/GenBank/DDBJ whole genome shotgun (WGS) entry which is preliminary data.</text>
</comment>
<reference evidence="1" key="1">
    <citation type="journal article" date="2021" name="New Phytol.">
        <title>Evolutionary innovations through gain and loss of genes in the ectomycorrhizal Boletales.</title>
        <authorList>
            <person name="Wu G."/>
            <person name="Miyauchi S."/>
            <person name="Morin E."/>
            <person name="Kuo A."/>
            <person name="Drula E."/>
            <person name="Varga T."/>
            <person name="Kohler A."/>
            <person name="Feng B."/>
            <person name="Cao Y."/>
            <person name="Lipzen A."/>
            <person name="Daum C."/>
            <person name="Hundley H."/>
            <person name="Pangilinan J."/>
            <person name="Johnson J."/>
            <person name="Barry K."/>
            <person name="LaButti K."/>
            <person name="Ng V."/>
            <person name="Ahrendt S."/>
            <person name="Min B."/>
            <person name="Choi I.G."/>
            <person name="Park H."/>
            <person name="Plett J.M."/>
            <person name="Magnuson J."/>
            <person name="Spatafora J.W."/>
            <person name="Nagy L.G."/>
            <person name="Henrissat B."/>
            <person name="Grigoriev I.V."/>
            <person name="Yang Z.L."/>
            <person name="Xu J."/>
            <person name="Martin F.M."/>
        </authorList>
    </citation>
    <scope>NUCLEOTIDE SEQUENCE</scope>
    <source>
        <strain evidence="1">KUC20120723A-06</strain>
    </source>
</reference>
<organism evidence="1 2">
    <name type="scientific">Leucogyrophana mollusca</name>
    <dbReference type="NCBI Taxonomy" id="85980"/>
    <lineage>
        <taxon>Eukaryota</taxon>
        <taxon>Fungi</taxon>
        <taxon>Dikarya</taxon>
        <taxon>Basidiomycota</taxon>
        <taxon>Agaricomycotina</taxon>
        <taxon>Agaricomycetes</taxon>
        <taxon>Agaricomycetidae</taxon>
        <taxon>Boletales</taxon>
        <taxon>Boletales incertae sedis</taxon>
        <taxon>Leucogyrophana</taxon>
    </lineage>
</organism>
<evidence type="ECO:0000313" key="2">
    <source>
        <dbReference type="Proteomes" id="UP000790709"/>
    </source>
</evidence>